<reference evidence="1" key="1">
    <citation type="journal article" date="2018" name="BMC Genomics">
        <title>Comparative genomics of the wheat fungal pathogen Pyrenophora tritici-repentis reveals chromosomal variations and genome plasticity.</title>
        <authorList>
            <person name="Moolhuijzen P."/>
            <person name="See P.T."/>
            <person name="Hane J.K."/>
            <person name="Shi G."/>
            <person name="Liu Z."/>
            <person name="Oliver R.P."/>
            <person name="Moffat C.S."/>
        </authorList>
    </citation>
    <scope>NUCLEOTIDE SEQUENCE [LARGE SCALE GENOMIC DNA]</scope>
    <source>
        <strain evidence="1">M4</strain>
    </source>
</reference>
<dbReference type="PANTHER" id="PTHR34144">
    <property type="entry name" value="CHROMOSOME 8, WHOLE GENOME SHOTGUN SEQUENCE"/>
    <property type="match status" value="1"/>
</dbReference>
<accession>A0A2W1E8L9</accession>
<sequence>MAALMRFARMLRRSSIKQVFVLAFLLFHVFEIAQILHCLSNPTIDHVAPRPERVYIASLHWNNERILRSHWNDAVVALANALGRDNVFITVYESGSWDDSKGALKELDLALGAHNIRRNITLSPTTHLDEMSVSTRGQGWVDTPRGRKELRRIPYLSRLRNLTLEPLRQLVLRGERFDKILFLNDVVFDTNDVLRLLNTNGGDFAAACSLDFSRPPKFYDTFALRDAEGHEMLMQTWPYFRAKQSRRAILANRPVPVASCWNGMVAMPAEPFIAPYQLRFRGIPDSLAEFHLEASECCLIHVDNPFRNQKETYVNPQVLVGYSGEAYDAVHPQTLLLSSWQIFKALWENRIRRWFTSPYFKEWRVRRRVGEWRAMSKEHEEHGQICLINEMQVLAENGWAHV</sequence>
<dbReference type="KEGG" id="ptrr:90958048"/>
<evidence type="ECO:0000313" key="2">
    <source>
        <dbReference type="Proteomes" id="UP000245464"/>
    </source>
</evidence>
<dbReference type="Proteomes" id="UP000245464">
    <property type="component" value="Chromosome 9"/>
</dbReference>
<dbReference type="GeneID" id="90958048"/>
<gene>
    <name evidence="1" type="ORF">PtrM4_146550</name>
</gene>
<dbReference type="InterPro" id="IPR021047">
    <property type="entry name" value="Mannosyltransferase_CMT1"/>
</dbReference>
<proteinExistence type="predicted"/>
<dbReference type="Pfam" id="PF11735">
    <property type="entry name" value="CAP59_mtransfer"/>
    <property type="match status" value="1"/>
</dbReference>
<dbReference type="OrthoDB" id="262547at2759"/>
<dbReference type="AlphaFoldDB" id="A0A2W1E8L9"/>
<dbReference type="PANTHER" id="PTHR34144:SF7">
    <property type="entry name" value="EXPORT PROTEIN (CAP59), PUTATIVE (AFU_ORTHOLOGUE AFUA_7G05020)-RELATED"/>
    <property type="match status" value="1"/>
</dbReference>
<comment type="caution">
    <text evidence="1">The sequence shown here is derived from an EMBL/GenBank/DDBJ whole genome shotgun (WGS) entry which is preliminary data.</text>
</comment>
<name>A0A2W1E8L9_9PLEO</name>
<organism evidence="1 2">
    <name type="scientific">Pyrenophora tritici-repentis</name>
    <dbReference type="NCBI Taxonomy" id="45151"/>
    <lineage>
        <taxon>Eukaryota</taxon>
        <taxon>Fungi</taxon>
        <taxon>Dikarya</taxon>
        <taxon>Ascomycota</taxon>
        <taxon>Pezizomycotina</taxon>
        <taxon>Dothideomycetes</taxon>
        <taxon>Pleosporomycetidae</taxon>
        <taxon>Pleosporales</taxon>
        <taxon>Pleosporineae</taxon>
        <taxon>Pleosporaceae</taxon>
        <taxon>Pyrenophora</taxon>
    </lineage>
</organism>
<protein>
    <submittedName>
        <fullName evidence="1">CAP59-mtransfer domain containing protein</fullName>
    </submittedName>
</protein>
<dbReference type="RefSeq" id="XP_065959862.1">
    <property type="nucleotide sequence ID" value="XM_066109879.1"/>
</dbReference>
<dbReference type="EMBL" id="NQIK02000009">
    <property type="protein sequence ID" value="KAF7566335.1"/>
    <property type="molecule type" value="Genomic_DNA"/>
</dbReference>
<evidence type="ECO:0000313" key="1">
    <source>
        <dbReference type="EMBL" id="KAF7566335.1"/>
    </source>
</evidence>